<evidence type="ECO:0000313" key="1">
    <source>
        <dbReference type="EMBL" id="GKX66794.1"/>
    </source>
</evidence>
<sequence>MLEITSIKNGFVIDHIEAGVGIKIFNYLKLDKLGYRVALIMNAESKLLGTKDIIKIEIEDFDYIDYTILALLSPTVTIDEVKAEKIVSKIKPELPSKVENIITCKNPRCITGVEKYVPHSFILMDREKGTYRCEYCDEITRLSEI</sequence>
<reference evidence="1" key="1">
    <citation type="journal article" date="2025" name="Int. J. Syst. Evol. Microbiol.">
        <title>Inconstantimicrobium mannanitabidum sp. nov., a novel member of the family Clostridiaceae isolated from anoxic soil under the treatment of reductive soil disinfestation.</title>
        <authorList>
            <person name="Ueki A."/>
            <person name="Tonouchi A."/>
            <person name="Honma S."/>
            <person name="Kaku N."/>
            <person name="Ueki K."/>
        </authorList>
    </citation>
    <scope>NUCLEOTIDE SEQUENCE</scope>
    <source>
        <strain evidence="1">TW13</strain>
    </source>
</reference>
<keyword evidence="2" id="KW-1185">Reference proteome</keyword>
<dbReference type="EMBL" id="BROD01000001">
    <property type="protein sequence ID" value="GKX66794.1"/>
    <property type="molecule type" value="Genomic_DNA"/>
</dbReference>
<protein>
    <submittedName>
        <fullName evidence="1">Aspartate carbamoyltransferase regulatory chain</fullName>
    </submittedName>
</protein>
<dbReference type="Proteomes" id="UP001058074">
    <property type="component" value="Unassembled WGS sequence"/>
</dbReference>
<evidence type="ECO:0000313" key="2">
    <source>
        <dbReference type="Proteomes" id="UP001058074"/>
    </source>
</evidence>
<organism evidence="1 2">
    <name type="scientific">Inconstantimicrobium mannanitabidum</name>
    <dbReference type="NCBI Taxonomy" id="1604901"/>
    <lineage>
        <taxon>Bacteria</taxon>
        <taxon>Bacillati</taxon>
        <taxon>Bacillota</taxon>
        <taxon>Clostridia</taxon>
        <taxon>Eubacteriales</taxon>
        <taxon>Clostridiaceae</taxon>
        <taxon>Inconstantimicrobium</taxon>
    </lineage>
</organism>
<name>A0ACB5RC17_9CLOT</name>
<accession>A0ACB5RC17</accession>
<proteinExistence type="predicted"/>
<gene>
    <name evidence="1" type="primary">pyrI</name>
    <name evidence="1" type="ORF">rsdtw13_20520</name>
</gene>
<comment type="caution">
    <text evidence="1">The sequence shown here is derived from an EMBL/GenBank/DDBJ whole genome shotgun (WGS) entry which is preliminary data.</text>
</comment>